<sequence length="140" mass="15959">MKLHKTIRENKMTIAPKSGNTLLITGNINLVDSTGNLNAANVAHVSKLVDKGCIVLLMFYVKNDEEEDAMRKLLERALPSLPQKNLIFFECIQSIYSICRQIEPNYVLDAYDESYKLTSQFFKGRYFKTDADSFRATVNV</sequence>
<dbReference type="VEuPathDB" id="GiardiaDB:DHA2_2012"/>
<dbReference type="AlphaFoldDB" id="V6TIU5"/>
<protein>
    <submittedName>
        <fullName evidence="1">Uncharacterized protein</fullName>
    </submittedName>
</protein>
<evidence type="ECO:0000313" key="1">
    <source>
        <dbReference type="EMBL" id="ESU38594.1"/>
    </source>
</evidence>
<reference evidence="2" key="1">
    <citation type="submission" date="2012-02" db="EMBL/GenBank/DDBJ databases">
        <title>Genome sequencing of Giardia lamblia Genotypes A2 and B isolates (DH and GS) and comparative analysis with the genomes of Genotypes A1 and E (WB and Pig).</title>
        <authorList>
            <person name="Adam R."/>
            <person name="Dahlstrom E."/>
            <person name="Martens C."/>
            <person name="Bruno D."/>
            <person name="Barbian K."/>
            <person name="Porcella S.F."/>
            <person name="Nash T."/>
        </authorList>
    </citation>
    <scope>NUCLEOTIDE SEQUENCE</scope>
    <source>
        <strain evidence="2">DH</strain>
    </source>
</reference>
<dbReference type="Proteomes" id="UP000018320">
    <property type="component" value="Unassembled WGS sequence"/>
</dbReference>
<dbReference type="InterPro" id="IPR037485">
    <property type="entry name" value="PEX22"/>
</dbReference>
<accession>V6TIU5</accession>
<gene>
    <name evidence="1" type="ORF">DHA2_2012</name>
</gene>
<evidence type="ECO:0000313" key="2">
    <source>
        <dbReference type="Proteomes" id="UP000018320"/>
    </source>
</evidence>
<dbReference type="Pfam" id="PF22978">
    <property type="entry name" value="HAD_Pex22"/>
    <property type="match status" value="1"/>
</dbReference>
<name>V6TIU5_GIAIN</name>
<dbReference type="GO" id="GO:0007031">
    <property type="term" value="P:peroxisome organization"/>
    <property type="evidence" value="ECO:0007669"/>
    <property type="project" value="InterPro"/>
</dbReference>
<comment type="caution">
    <text evidence="1">The sequence shown here is derived from an EMBL/GenBank/DDBJ whole genome shotgun (WGS) entry which is preliminary data.</text>
</comment>
<dbReference type="EMBL" id="AHGT01000011">
    <property type="protein sequence ID" value="ESU38594.1"/>
    <property type="molecule type" value="Genomic_DNA"/>
</dbReference>
<organism evidence="1 2">
    <name type="scientific">Giardia intestinalis</name>
    <name type="common">Giardia lamblia</name>
    <dbReference type="NCBI Taxonomy" id="5741"/>
    <lineage>
        <taxon>Eukaryota</taxon>
        <taxon>Metamonada</taxon>
        <taxon>Diplomonadida</taxon>
        <taxon>Hexamitidae</taxon>
        <taxon>Giardiinae</taxon>
        <taxon>Giardia</taxon>
    </lineage>
</organism>
<dbReference type="VEuPathDB" id="GiardiaDB:GL50803_002012"/>
<dbReference type="VEuPathDB" id="GiardiaDB:QR46_3782"/>
<reference evidence="1 2" key="2">
    <citation type="journal article" date="2013" name="Genome Biol. Evol.">
        <title>Genome sequencing of Giardia lamblia genotypes A2 and B isolates (DH and GS) and comparative analysis with the genomes of genotypes A1 and E (WB and Pig).</title>
        <authorList>
            <person name="Adam R.D."/>
            <person name="Dahlstrom E.W."/>
            <person name="Martens C.A."/>
            <person name="Bruno D.P."/>
            <person name="Barbian K.D."/>
            <person name="Ricklefs S.M."/>
            <person name="Hernandez M.M."/>
            <person name="Narla N.P."/>
            <person name="Patel R.B."/>
            <person name="Porcella S.F."/>
            <person name="Nash T.E."/>
        </authorList>
    </citation>
    <scope>NUCLEOTIDE SEQUENCE [LARGE SCALE GENOMIC DNA]</scope>
    <source>
        <strain evidence="1 2">DH</strain>
    </source>
</reference>
<proteinExistence type="predicted"/>
<dbReference type="VEuPathDB" id="GiardiaDB:GL50581_1224"/>